<dbReference type="PANTHER" id="PTHR19871:SF14">
    <property type="entry name" value="DUF4062 DOMAIN-CONTAINING PROTEIN"/>
    <property type="match status" value="1"/>
</dbReference>
<organism evidence="1 2">
    <name type="scientific">Dreissena polymorpha</name>
    <name type="common">Zebra mussel</name>
    <name type="synonym">Mytilus polymorpha</name>
    <dbReference type="NCBI Taxonomy" id="45954"/>
    <lineage>
        <taxon>Eukaryota</taxon>
        <taxon>Metazoa</taxon>
        <taxon>Spiralia</taxon>
        <taxon>Lophotrochozoa</taxon>
        <taxon>Mollusca</taxon>
        <taxon>Bivalvia</taxon>
        <taxon>Autobranchia</taxon>
        <taxon>Heteroconchia</taxon>
        <taxon>Euheterodonta</taxon>
        <taxon>Imparidentia</taxon>
        <taxon>Neoheterodontei</taxon>
        <taxon>Myida</taxon>
        <taxon>Dreissenoidea</taxon>
        <taxon>Dreissenidae</taxon>
        <taxon>Dreissena</taxon>
    </lineage>
</organism>
<reference evidence="1" key="2">
    <citation type="submission" date="2020-11" db="EMBL/GenBank/DDBJ databases">
        <authorList>
            <person name="McCartney M.A."/>
            <person name="Auch B."/>
            <person name="Kono T."/>
            <person name="Mallez S."/>
            <person name="Becker A."/>
            <person name="Gohl D.M."/>
            <person name="Silverstein K.A.T."/>
            <person name="Koren S."/>
            <person name="Bechman K.B."/>
            <person name="Herman A."/>
            <person name="Abrahante J.E."/>
            <person name="Garbe J."/>
        </authorList>
    </citation>
    <scope>NUCLEOTIDE SEQUENCE</scope>
    <source>
        <strain evidence="1">Duluth1</strain>
        <tissue evidence="1">Whole animal</tissue>
    </source>
</reference>
<name>A0A9D4J7G6_DREPO</name>
<dbReference type="InterPro" id="IPR052752">
    <property type="entry name" value="NACHT-WD_repeat"/>
</dbReference>
<keyword evidence="2" id="KW-1185">Reference proteome</keyword>
<dbReference type="Proteomes" id="UP000828390">
    <property type="component" value="Unassembled WGS sequence"/>
</dbReference>
<dbReference type="EMBL" id="JAIWYP010000007">
    <property type="protein sequence ID" value="KAH3797992.1"/>
    <property type="molecule type" value="Genomic_DNA"/>
</dbReference>
<reference evidence="1" key="1">
    <citation type="journal article" date="2019" name="bioRxiv">
        <title>The Genome of the Zebra Mussel, Dreissena polymorpha: A Resource for Invasive Species Research.</title>
        <authorList>
            <person name="McCartney M.A."/>
            <person name="Auch B."/>
            <person name="Kono T."/>
            <person name="Mallez S."/>
            <person name="Zhang Y."/>
            <person name="Obille A."/>
            <person name="Becker A."/>
            <person name="Abrahante J.E."/>
            <person name="Garbe J."/>
            <person name="Badalamenti J.P."/>
            <person name="Herman A."/>
            <person name="Mangelson H."/>
            <person name="Liachko I."/>
            <person name="Sullivan S."/>
            <person name="Sone E.D."/>
            <person name="Koren S."/>
            <person name="Silverstein K.A.T."/>
            <person name="Beckman K.B."/>
            <person name="Gohl D.M."/>
        </authorList>
    </citation>
    <scope>NUCLEOTIDE SEQUENCE</scope>
    <source>
        <strain evidence="1">Duluth1</strain>
        <tissue evidence="1">Whole animal</tissue>
    </source>
</reference>
<comment type="caution">
    <text evidence="1">The sequence shown here is derived from an EMBL/GenBank/DDBJ whole genome shotgun (WGS) entry which is preliminary data.</text>
</comment>
<evidence type="ECO:0000313" key="2">
    <source>
        <dbReference type="Proteomes" id="UP000828390"/>
    </source>
</evidence>
<dbReference type="AlphaFoldDB" id="A0A9D4J7G6"/>
<accession>A0A9D4J7G6</accession>
<proteinExistence type="predicted"/>
<dbReference type="PANTHER" id="PTHR19871">
    <property type="entry name" value="BETA TRANSDUCIN-RELATED PROTEIN"/>
    <property type="match status" value="1"/>
</dbReference>
<sequence>MSRVLRKLGIMHTVDLLKVQLNLLLKHGTAECPLVVILDSLDQLDTSHNGRSLMWLPASQPPHCRIIVSSLPEENYETFPALKVHTCPGTRSEGCTQHCGIVGAETEPDVDSDPDGTPADHIPEVPDTAVLKANNGITEAELDDVLSCDDDVLNDVFTYWTPPMRRLPPLLLVLIRTDIDQYIGIEHTLSWYHRQFTESPHGLYCADEAKNKRLHGNLADFFAGAWENGRKKPYTNAKEEVIEENRYVTSQPLRFGEDDYNIRALNNLPYHRLHAGHADLLKKECLANVHFCVAKLHALPVE</sequence>
<evidence type="ECO:0000313" key="1">
    <source>
        <dbReference type="EMBL" id="KAH3797992.1"/>
    </source>
</evidence>
<gene>
    <name evidence="1" type="ORF">DPMN_151582</name>
</gene>
<protein>
    <submittedName>
        <fullName evidence="1">Uncharacterized protein</fullName>
    </submittedName>
</protein>